<proteinExistence type="predicted"/>
<organism evidence="6 7">
    <name type="scientific">Streptomyces broussonetiae</name>
    <dbReference type="NCBI Taxonomy" id="2686304"/>
    <lineage>
        <taxon>Bacteria</taxon>
        <taxon>Bacillati</taxon>
        <taxon>Actinomycetota</taxon>
        <taxon>Actinomycetes</taxon>
        <taxon>Kitasatosporales</taxon>
        <taxon>Streptomycetaceae</taxon>
        <taxon>Streptomyces</taxon>
    </lineage>
</organism>
<protein>
    <submittedName>
        <fullName evidence="6">TauD/TfdA family dioxygenase</fullName>
    </submittedName>
</protein>
<evidence type="ECO:0000256" key="4">
    <source>
        <dbReference type="ARBA" id="ARBA00023194"/>
    </source>
</evidence>
<evidence type="ECO:0000256" key="2">
    <source>
        <dbReference type="ARBA" id="ARBA00023002"/>
    </source>
</evidence>
<dbReference type="InterPro" id="IPR003819">
    <property type="entry name" value="TauD/TfdA-like"/>
</dbReference>
<keyword evidence="6" id="KW-0223">Dioxygenase</keyword>
<dbReference type="AlphaFoldDB" id="A0A6I6NEC1"/>
<name>A0A6I6NEC1_9ACTN</name>
<comment type="cofactor">
    <cofactor evidence="1">
        <name>Fe(2+)</name>
        <dbReference type="ChEBI" id="CHEBI:29033"/>
    </cofactor>
</comment>
<dbReference type="InterPro" id="IPR042098">
    <property type="entry name" value="TauD-like_sf"/>
</dbReference>
<keyword evidence="7" id="KW-1185">Reference proteome</keyword>
<evidence type="ECO:0000313" key="6">
    <source>
        <dbReference type="EMBL" id="QHA06606.1"/>
    </source>
</evidence>
<dbReference type="KEGG" id="sbro:GQF42_27950"/>
<dbReference type="GO" id="GO:0017000">
    <property type="term" value="P:antibiotic biosynthetic process"/>
    <property type="evidence" value="ECO:0007669"/>
    <property type="project" value="UniProtKB-KW"/>
</dbReference>
<keyword evidence="2" id="KW-0560">Oxidoreductase</keyword>
<keyword evidence="4" id="KW-0045">Antibiotic biosynthesis</keyword>
<dbReference type="RefSeq" id="WP_158924338.1">
    <property type="nucleotide sequence ID" value="NZ_CP047020.1"/>
</dbReference>
<dbReference type="InterPro" id="IPR050411">
    <property type="entry name" value="AlphaKG_dependent_hydroxylases"/>
</dbReference>
<dbReference type="EMBL" id="CP047020">
    <property type="protein sequence ID" value="QHA06606.1"/>
    <property type="molecule type" value="Genomic_DNA"/>
</dbReference>
<evidence type="ECO:0000256" key="1">
    <source>
        <dbReference type="ARBA" id="ARBA00001954"/>
    </source>
</evidence>
<dbReference type="PANTHER" id="PTHR10696:SF56">
    <property type="entry name" value="TAUD_TFDA-LIKE DOMAIN-CONTAINING PROTEIN"/>
    <property type="match status" value="1"/>
</dbReference>
<evidence type="ECO:0000313" key="7">
    <source>
        <dbReference type="Proteomes" id="UP000436138"/>
    </source>
</evidence>
<evidence type="ECO:0000259" key="5">
    <source>
        <dbReference type="Pfam" id="PF02668"/>
    </source>
</evidence>
<reference evidence="6 7" key="1">
    <citation type="submission" date="2019-12" db="EMBL/GenBank/DDBJ databases">
        <title>Streptomyces sp. strain T44 isolated from rhizosphere soil of Broussonetia papyrifera.</title>
        <authorList>
            <person name="Mo P."/>
        </authorList>
    </citation>
    <scope>NUCLEOTIDE SEQUENCE [LARGE SCALE GENOMIC DNA]</scope>
    <source>
        <strain evidence="6 7">T44</strain>
    </source>
</reference>
<dbReference type="Proteomes" id="UP000436138">
    <property type="component" value="Chromosome"/>
</dbReference>
<accession>A0A6I6NEC1</accession>
<evidence type="ECO:0000256" key="3">
    <source>
        <dbReference type="ARBA" id="ARBA00023004"/>
    </source>
</evidence>
<gene>
    <name evidence="6" type="ORF">GQF42_27950</name>
</gene>
<dbReference type="SUPFAM" id="SSF51197">
    <property type="entry name" value="Clavaminate synthase-like"/>
    <property type="match status" value="1"/>
</dbReference>
<dbReference type="Pfam" id="PF02668">
    <property type="entry name" value="TauD"/>
    <property type="match status" value="1"/>
</dbReference>
<dbReference type="PANTHER" id="PTHR10696">
    <property type="entry name" value="GAMMA-BUTYROBETAINE HYDROXYLASE-RELATED"/>
    <property type="match status" value="1"/>
</dbReference>
<keyword evidence="3" id="KW-0408">Iron</keyword>
<feature type="domain" description="TauD/TfdA-like" evidence="5">
    <location>
        <begin position="35"/>
        <end position="318"/>
    </location>
</feature>
<dbReference type="GO" id="GO:0051213">
    <property type="term" value="F:dioxygenase activity"/>
    <property type="evidence" value="ECO:0007669"/>
    <property type="project" value="UniProtKB-KW"/>
</dbReference>
<dbReference type="Gene3D" id="3.60.130.10">
    <property type="entry name" value="Clavaminate synthase-like"/>
    <property type="match status" value="1"/>
</dbReference>
<sequence length="334" mass="36497">MDVTSQAAQTAPLEVIRTEGSPAVHHLDGPAPADPAVWVTEHRSRLRATVAEHGAVLVRGLGLRDADTVARVGRAYLDRVVTEREGFAPRRLLADGVHSSSEWPAHQPMCMHHELSYAHEVPGTLLFACLTAPESGGVTGVADSQAVLEALPAGLVARFEEEGWQLTRAYTDTVGVGLADSFGTAARAAVEAYCDAGGITYEWQSDSELRTRQRAAAVLRHPGNGRRGWFNQIAFLNEWTLDPAIREYLTFEFGVDGLPFNSLHGDGTRLDEETVVTINDVYEKHTLREPWRNGDLMVVDNLRMAHSREPYEGDREIAVVLGDPVTGLPLPKGH</sequence>